<proteinExistence type="inferred from homology"/>
<comment type="cofactor">
    <cofactor evidence="2">
        <name>Ca(2+)</name>
        <dbReference type="ChEBI" id="CHEBI:29108"/>
    </cofactor>
</comment>
<name>A0A7Y0FLS3_9BACT</name>
<comment type="similarity">
    <text evidence="4 11">Belongs to the aldose epimerase family.</text>
</comment>
<dbReference type="GO" id="GO:0004034">
    <property type="term" value="F:aldose 1-epimerase activity"/>
    <property type="evidence" value="ECO:0007669"/>
    <property type="project" value="UniProtKB-EC"/>
</dbReference>
<sequence length="351" mass="38037">MFPFGTLPDGTATELFTLENTLGLRLTVTNYGGHVTSLHVPDRQGQPGDVVLGFDTLTGYTNPVFLKENPYFGALIGRYGNRIAQGRFTLDGHPYQLPINDPPNSLHGGTLGFDKRLWQAVPGTTDEGPTLALNYRSADGEEGYPGTLHVQVVYQVLAAANTVRLTYSAYAEQPTVLNLTNHTYFNLNLGPGRDILGHELLVPADRYLPVDDTQIPTGELASVSGTPFDFRQPHPLGARLGQVPGGYDHNLVLAEAMRLGPALAATLYEPTSGRTLAVHTDQPGLQLYTGNQLTGNLVGKQGIVYGPHAGLALETQHFPDSPNHAGFPSTVLRPGEQFRSVTEWRFGVRED</sequence>
<dbReference type="PANTHER" id="PTHR10091:SF0">
    <property type="entry name" value="GALACTOSE MUTAROTASE"/>
    <property type="match status" value="1"/>
</dbReference>
<comment type="caution">
    <text evidence="15">The sequence shown here is derived from an EMBL/GenBank/DDBJ whole genome shotgun (WGS) entry which is preliminary data.</text>
</comment>
<dbReference type="GO" id="GO:0006006">
    <property type="term" value="P:glucose metabolic process"/>
    <property type="evidence" value="ECO:0007669"/>
    <property type="project" value="TreeGrafter"/>
</dbReference>
<dbReference type="Gene3D" id="2.70.98.10">
    <property type="match status" value="1"/>
</dbReference>
<feature type="active site" description="Proton donor" evidence="12">
    <location>
        <position position="182"/>
    </location>
</feature>
<dbReference type="InterPro" id="IPR047215">
    <property type="entry name" value="Galactose_mutarotase-like"/>
</dbReference>
<evidence type="ECO:0000256" key="14">
    <source>
        <dbReference type="PIRSR" id="PIRSR005096-3"/>
    </source>
</evidence>
<feature type="binding site" evidence="14">
    <location>
        <begin position="182"/>
        <end position="184"/>
    </location>
    <ligand>
        <name>beta-D-galactose</name>
        <dbReference type="ChEBI" id="CHEBI:27667"/>
    </ligand>
</feature>
<evidence type="ECO:0000256" key="13">
    <source>
        <dbReference type="PIRSR" id="PIRSR005096-2"/>
    </source>
</evidence>
<dbReference type="UniPathway" id="UPA00242"/>
<accession>A0A7Y0FLS3</accession>
<evidence type="ECO:0000256" key="7">
    <source>
        <dbReference type="ARBA" id="ARBA00014165"/>
    </source>
</evidence>
<evidence type="ECO:0000256" key="6">
    <source>
        <dbReference type="ARBA" id="ARBA00013185"/>
    </source>
</evidence>
<keyword evidence="10 11" id="KW-0119">Carbohydrate metabolism</keyword>
<feature type="active site" description="Proton acceptor" evidence="12">
    <location>
        <position position="314"/>
    </location>
</feature>
<dbReference type="AlphaFoldDB" id="A0A7Y0FLS3"/>
<evidence type="ECO:0000313" key="16">
    <source>
        <dbReference type="Proteomes" id="UP000559626"/>
    </source>
</evidence>
<dbReference type="GO" id="GO:0005737">
    <property type="term" value="C:cytoplasm"/>
    <property type="evidence" value="ECO:0007669"/>
    <property type="project" value="TreeGrafter"/>
</dbReference>
<evidence type="ECO:0000256" key="9">
    <source>
        <dbReference type="ARBA" id="ARBA00023235"/>
    </source>
</evidence>
<dbReference type="NCBIfam" id="NF008277">
    <property type="entry name" value="PRK11055.1"/>
    <property type="match status" value="1"/>
</dbReference>
<dbReference type="InterPro" id="IPR014718">
    <property type="entry name" value="GH-type_carb-bd"/>
</dbReference>
<dbReference type="Pfam" id="PF01263">
    <property type="entry name" value="Aldose_epim"/>
    <property type="match status" value="1"/>
</dbReference>
<dbReference type="EC" id="5.1.3.3" evidence="6 11"/>
<evidence type="ECO:0000256" key="11">
    <source>
        <dbReference type="PIRNR" id="PIRNR005096"/>
    </source>
</evidence>
<evidence type="ECO:0000256" key="1">
    <source>
        <dbReference type="ARBA" id="ARBA00001614"/>
    </source>
</evidence>
<comment type="pathway">
    <text evidence="3 11">Carbohydrate metabolism; hexose metabolism.</text>
</comment>
<dbReference type="PANTHER" id="PTHR10091">
    <property type="entry name" value="ALDOSE-1-EPIMERASE"/>
    <property type="match status" value="1"/>
</dbReference>
<dbReference type="SUPFAM" id="SSF74650">
    <property type="entry name" value="Galactose mutarotase-like"/>
    <property type="match status" value="1"/>
</dbReference>
<dbReference type="InterPro" id="IPR018052">
    <property type="entry name" value="Ald1_epimerase_CS"/>
</dbReference>
<dbReference type="PIRSF" id="PIRSF005096">
    <property type="entry name" value="GALM"/>
    <property type="match status" value="1"/>
</dbReference>
<protein>
    <recommendedName>
        <fullName evidence="7 11">Aldose 1-epimerase</fullName>
        <ecNumber evidence="6 11">5.1.3.3</ecNumber>
    </recommendedName>
</protein>
<dbReference type="CDD" id="cd09019">
    <property type="entry name" value="galactose_mutarotase_like"/>
    <property type="match status" value="1"/>
</dbReference>
<dbReference type="EMBL" id="JABBGH010000001">
    <property type="protein sequence ID" value="NML64694.1"/>
    <property type="molecule type" value="Genomic_DNA"/>
</dbReference>
<keyword evidence="16" id="KW-1185">Reference proteome</keyword>
<dbReference type="InterPro" id="IPR015443">
    <property type="entry name" value="Aldose_1-epimerase"/>
</dbReference>
<dbReference type="GO" id="GO:0030246">
    <property type="term" value="F:carbohydrate binding"/>
    <property type="evidence" value="ECO:0007669"/>
    <property type="project" value="InterPro"/>
</dbReference>
<evidence type="ECO:0000256" key="10">
    <source>
        <dbReference type="ARBA" id="ARBA00023277"/>
    </source>
</evidence>
<evidence type="ECO:0000256" key="8">
    <source>
        <dbReference type="ARBA" id="ARBA00022837"/>
    </source>
</evidence>
<dbReference type="Proteomes" id="UP000559626">
    <property type="component" value="Unassembled WGS sequence"/>
</dbReference>
<comment type="subunit">
    <text evidence="5">Monomer.</text>
</comment>
<feature type="binding site" evidence="13">
    <location>
        <position position="248"/>
    </location>
    <ligand>
        <name>beta-D-galactose</name>
        <dbReference type="ChEBI" id="CHEBI:27667"/>
    </ligand>
</feature>
<evidence type="ECO:0000256" key="3">
    <source>
        <dbReference type="ARBA" id="ARBA00005028"/>
    </source>
</evidence>
<keyword evidence="9 11" id="KW-0413">Isomerase</keyword>
<dbReference type="GO" id="GO:0033499">
    <property type="term" value="P:galactose catabolic process via UDP-galactose, Leloir pathway"/>
    <property type="evidence" value="ECO:0007669"/>
    <property type="project" value="TreeGrafter"/>
</dbReference>
<dbReference type="InterPro" id="IPR008183">
    <property type="entry name" value="Aldose_1/G6P_1-epimerase"/>
</dbReference>
<evidence type="ECO:0000256" key="4">
    <source>
        <dbReference type="ARBA" id="ARBA00006206"/>
    </source>
</evidence>
<keyword evidence="8" id="KW-0106">Calcium</keyword>
<dbReference type="InterPro" id="IPR011013">
    <property type="entry name" value="Gal_mutarotase_sf_dom"/>
</dbReference>
<feature type="binding site" evidence="14">
    <location>
        <begin position="81"/>
        <end position="82"/>
    </location>
    <ligand>
        <name>beta-D-galactose</name>
        <dbReference type="ChEBI" id="CHEBI:27667"/>
    </ligand>
</feature>
<evidence type="ECO:0000256" key="5">
    <source>
        <dbReference type="ARBA" id="ARBA00011245"/>
    </source>
</evidence>
<gene>
    <name evidence="15" type="ORF">HHL22_05695</name>
</gene>
<organism evidence="15 16">
    <name type="scientific">Hymenobacter polaris</name>
    <dbReference type="NCBI Taxonomy" id="2682546"/>
    <lineage>
        <taxon>Bacteria</taxon>
        <taxon>Pseudomonadati</taxon>
        <taxon>Bacteroidota</taxon>
        <taxon>Cytophagia</taxon>
        <taxon>Cytophagales</taxon>
        <taxon>Hymenobacteraceae</taxon>
        <taxon>Hymenobacter</taxon>
    </lineage>
</organism>
<dbReference type="RefSeq" id="WP_169529978.1">
    <property type="nucleotide sequence ID" value="NZ_JABBGH010000001.1"/>
</dbReference>
<comment type="catalytic activity">
    <reaction evidence="1 11">
        <text>alpha-D-glucose = beta-D-glucose</text>
        <dbReference type="Rhea" id="RHEA:10264"/>
        <dbReference type="ChEBI" id="CHEBI:15903"/>
        <dbReference type="ChEBI" id="CHEBI:17925"/>
        <dbReference type="EC" id="5.1.3.3"/>
    </reaction>
</comment>
<reference evidence="15 16" key="1">
    <citation type="submission" date="2020-04" db="EMBL/GenBank/DDBJ databases">
        <title>Hymenobacter polaris sp. nov., isolated from Arctic soil.</title>
        <authorList>
            <person name="Dahal R.H."/>
        </authorList>
    </citation>
    <scope>NUCLEOTIDE SEQUENCE [LARGE SCALE GENOMIC DNA]</scope>
    <source>
        <strain evidence="15 16">RP-2-7</strain>
    </source>
</reference>
<evidence type="ECO:0000256" key="2">
    <source>
        <dbReference type="ARBA" id="ARBA00001913"/>
    </source>
</evidence>
<dbReference type="PROSITE" id="PS00545">
    <property type="entry name" value="ALDOSE_1_EPIMERASE"/>
    <property type="match status" value="1"/>
</dbReference>
<evidence type="ECO:0000313" key="15">
    <source>
        <dbReference type="EMBL" id="NML64694.1"/>
    </source>
</evidence>
<evidence type="ECO:0000256" key="12">
    <source>
        <dbReference type="PIRSR" id="PIRSR005096-1"/>
    </source>
</evidence>